<dbReference type="GO" id="GO:0009378">
    <property type="term" value="F:four-way junction helicase activity"/>
    <property type="evidence" value="ECO:0007669"/>
    <property type="project" value="InterPro"/>
</dbReference>
<dbReference type="GO" id="GO:0005524">
    <property type="term" value="F:ATP binding"/>
    <property type="evidence" value="ECO:0007669"/>
    <property type="project" value="InterPro"/>
</dbReference>
<keyword evidence="4 6" id="KW-0233">DNA recombination</keyword>
<dbReference type="Gene3D" id="2.40.50.140">
    <property type="entry name" value="Nucleic acid-binding proteins"/>
    <property type="match status" value="1"/>
</dbReference>
<dbReference type="Proteomes" id="UP000222056">
    <property type="component" value="Unassembled WGS sequence"/>
</dbReference>
<evidence type="ECO:0000256" key="4">
    <source>
        <dbReference type="ARBA" id="ARBA00023172"/>
    </source>
</evidence>
<dbReference type="GO" id="GO:0048476">
    <property type="term" value="C:Holliday junction resolvase complex"/>
    <property type="evidence" value="ECO:0007669"/>
    <property type="project" value="UniProtKB-UniRule"/>
</dbReference>
<evidence type="ECO:0000313" key="8">
    <source>
        <dbReference type="EMBL" id="SEH14227.1"/>
    </source>
</evidence>
<gene>
    <name evidence="6" type="primary">ruvA</name>
    <name evidence="8" type="ORF">SAMN02745716_1568</name>
</gene>
<name>A0A1H6FTT8_THEAL</name>
<evidence type="ECO:0000256" key="2">
    <source>
        <dbReference type="ARBA" id="ARBA00022763"/>
    </source>
</evidence>
<evidence type="ECO:0000256" key="3">
    <source>
        <dbReference type="ARBA" id="ARBA00023125"/>
    </source>
</evidence>
<reference evidence="9" key="1">
    <citation type="submission" date="2016-10" db="EMBL/GenBank/DDBJ databases">
        <authorList>
            <person name="Varghese N."/>
            <person name="Submissions S."/>
        </authorList>
    </citation>
    <scope>NUCLEOTIDE SEQUENCE [LARGE SCALE GENOMIC DNA]</scope>
    <source>
        <strain evidence="9">ATCC 35263</strain>
    </source>
</reference>
<dbReference type="GO" id="GO:0006281">
    <property type="term" value="P:DNA repair"/>
    <property type="evidence" value="ECO:0007669"/>
    <property type="project" value="UniProtKB-UniRule"/>
</dbReference>
<dbReference type="InterPro" id="IPR000085">
    <property type="entry name" value="RuvA"/>
</dbReference>
<keyword evidence="8" id="KW-0547">Nucleotide-binding</keyword>
<dbReference type="InterPro" id="IPR003583">
    <property type="entry name" value="Hlx-hairpin-Hlx_DNA-bd_motif"/>
</dbReference>
<dbReference type="SUPFAM" id="SSF47781">
    <property type="entry name" value="RuvA domain 2-like"/>
    <property type="match status" value="1"/>
</dbReference>
<keyword evidence="3 6" id="KW-0238">DNA-binding</keyword>
<dbReference type="SMART" id="SM00278">
    <property type="entry name" value="HhH1"/>
    <property type="match status" value="2"/>
</dbReference>
<evidence type="ECO:0000313" key="9">
    <source>
        <dbReference type="Proteomes" id="UP000222056"/>
    </source>
</evidence>
<evidence type="ECO:0000256" key="1">
    <source>
        <dbReference type="ARBA" id="ARBA00022490"/>
    </source>
</evidence>
<dbReference type="InterPro" id="IPR010994">
    <property type="entry name" value="RuvA_2-like"/>
</dbReference>
<dbReference type="InterPro" id="IPR013849">
    <property type="entry name" value="DNA_helicase_Holl-junc_RuvA_I"/>
</dbReference>
<feature type="domain" description="Helix-hairpin-helix DNA-binding motif class 1" evidence="7">
    <location>
        <begin position="109"/>
        <end position="128"/>
    </location>
</feature>
<dbReference type="NCBIfam" id="TIGR00084">
    <property type="entry name" value="ruvA"/>
    <property type="match status" value="1"/>
</dbReference>
<dbReference type="GO" id="GO:0000400">
    <property type="term" value="F:four-way junction DNA binding"/>
    <property type="evidence" value="ECO:0007669"/>
    <property type="project" value="UniProtKB-UniRule"/>
</dbReference>
<dbReference type="InterPro" id="IPR012340">
    <property type="entry name" value="NA-bd_OB-fold"/>
</dbReference>
<comment type="function">
    <text evidence="6">The RuvA-RuvB-RuvC complex processes Holliday junction (HJ) DNA during genetic recombination and DNA repair, while the RuvA-RuvB complex plays an important role in the rescue of blocked DNA replication forks via replication fork reversal (RFR). RuvA specifically binds to HJ cruciform DNA, conferring on it an open structure. The RuvB hexamer acts as an ATP-dependent pump, pulling dsDNA into and through the RuvAB complex. HJ branch migration allows RuvC to scan DNA until it finds its consensus sequence, where it cleaves and resolves the cruciform DNA.</text>
</comment>
<protein>
    <recommendedName>
        <fullName evidence="6">Holliday junction branch migration complex subunit RuvA</fullName>
    </recommendedName>
</protein>
<keyword evidence="9" id="KW-1185">Reference proteome</keyword>
<keyword evidence="8" id="KW-0067">ATP-binding</keyword>
<comment type="subunit">
    <text evidence="6">Homotetramer. Forms an RuvA(8)-RuvB(12)-Holliday junction (HJ) complex. HJ DNA is sandwiched between 2 RuvA tetramers; dsDNA enters through RuvA and exits via RuvB. An RuvB hexamer assembles on each DNA strand where it exits the tetramer. Each RuvB hexamer is contacted by two RuvA subunits (via domain III) on 2 adjacent RuvB subunits; this complex drives branch migration. In the full resolvosome a probable DNA-RuvA(4)-RuvB(12)-RuvC(2) complex forms which resolves the HJ.</text>
</comment>
<keyword evidence="2 6" id="KW-0227">DNA damage</keyword>
<evidence type="ECO:0000256" key="6">
    <source>
        <dbReference type="HAMAP-Rule" id="MF_00031"/>
    </source>
</evidence>
<proteinExistence type="inferred from homology"/>
<dbReference type="AlphaFoldDB" id="A0A1H6FTT8"/>
<dbReference type="Pfam" id="PF01330">
    <property type="entry name" value="RuvA_N"/>
    <property type="match status" value="1"/>
</dbReference>
<evidence type="ECO:0000259" key="7">
    <source>
        <dbReference type="SMART" id="SM00278"/>
    </source>
</evidence>
<sequence length="203" mass="21441">MIEHVRGRLIAKRPGFCVVECGGALGLGLSISSWTLSQLPALGEEVRLACHLLLRDEQAQLYGFASADERELFLLLQGVQGVGPRLALAVLSAGPPAELRSAIASGARERFLAVPGVGRRTAERIIVELRERVASADPGGEACATTVDSFEGSLALARAGLLELGFDGLELDRMLNSALRECGTDAPPEQLLSVALRTVRTAA</sequence>
<keyword evidence="8" id="KW-0378">Hydrolase</keyword>
<dbReference type="EMBL" id="FNWJ01000002">
    <property type="protein sequence ID" value="SEH14227.1"/>
    <property type="molecule type" value="Genomic_DNA"/>
</dbReference>
<dbReference type="HAMAP" id="MF_00031">
    <property type="entry name" value="DNA_HJ_migration_RuvA"/>
    <property type="match status" value="1"/>
</dbReference>
<keyword evidence="5 6" id="KW-0234">DNA repair</keyword>
<comment type="subcellular location">
    <subcellularLocation>
        <location evidence="6">Cytoplasm</location>
    </subcellularLocation>
</comment>
<dbReference type="GO" id="GO:0006310">
    <property type="term" value="P:DNA recombination"/>
    <property type="evidence" value="ECO:0007669"/>
    <property type="project" value="UniProtKB-UniRule"/>
</dbReference>
<dbReference type="RefSeq" id="WP_093117912.1">
    <property type="nucleotide sequence ID" value="NZ_FNWJ01000002.1"/>
</dbReference>
<comment type="domain">
    <text evidence="6">Has three domains with a flexible linker between the domains II and III and assumes an 'L' shape. Domain III is highly mobile and contacts RuvB.</text>
</comment>
<keyword evidence="8" id="KW-0347">Helicase</keyword>
<evidence type="ECO:0000256" key="5">
    <source>
        <dbReference type="ARBA" id="ARBA00023204"/>
    </source>
</evidence>
<dbReference type="SUPFAM" id="SSF50249">
    <property type="entry name" value="Nucleic acid-binding proteins"/>
    <property type="match status" value="1"/>
</dbReference>
<comment type="caution">
    <text evidence="6">Lacks conserved residue(s) required for the propagation of feature annotation.</text>
</comment>
<dbReference type="STRING" id="29539.SAMN02745716_1568"/>
<accession>A0A1H6FTT8</accession>
<dbReference type="GO" id="GO:0005737">
    <property type="term" value="C:cytoplasm"/>
    <property type="evidence" value="ECO:0007669"/>
    <property type="project" value="UniProtKB-SubCell"/>
</dbReference>
<dbReference type="Gene3D" id="1.10.150.20">
    <property type="entry name" value="5' to 3' exonuclease, C-terminal subdomain"/>
    <property type="match status" value="1"/>
</dbReference>
<organism evidence="8 9">
    <name type="scientific">Thermoleophilum album</name>
    <dbReference type="NCBI Taxonomy" id="29539"/>
    <lineage>
        <taxon>Bacteria</taxon>
        <taxon>Bacillati</taxon>
        <taxon>Actinomycetota</taxon>
        <taxon>Thermoleophilia</taxon>
        <taxon>Thermoleophilales</taxon>
        <taxon>Thermoleophilaceae</taxon>
        <taxon>Thermoleophilum</taxon>
    </lineage>
</organism>
<comment type="similarity">
    <text evidence="6">Belongs to the RuvA family.</text>
</comment>
<dbReference type="Pfam" id="PF14520">
    <property type="entry name" value="HHH_5"/>
    <property type="match status" value="1"/>
</dbReference>
<keyword evidence="1 6" id="KW-0963">Cytoplasm</keyword>
<feature type="region of interest" description="Domain III" evidence="6">
    <location>
        <begin position="145"/>
        <end position="203"/>
    </location>
</feature>
<feature type="domain" description="Helix-hairpin-helix DNA-binding motif class 1" evidence="7">
    <location>
        <begin position="74"/>
        <end position="93"/>
    </location>
</feature>
<dbReference type="OrthoDB" id="5293449at2"/>